<name>A0A1X7P1X4_9HYPH</name>
<dbReference type="EMBL" id="FXBL01000004">
    <property type="protein sequence ID" value="SMH43887.1"/>
    <property type="molecule type" value="Genomic_DNA"/>
</dbReference>
<dbReference type="AlphaFoldDB" id="A0A1X7P1X4"/>
<organism evidence="1 2">
    <name type="scientific">Mesorhizobium australicum</name>
    <dbReference type="NCBI Taxonomy" id="536018"/>
    <lineage>
        <taxon>Bacteria</taxon>
        <taxon>Pseudomonadati</taxon>
        <taxon>Pseudomonadota</taxon>
        <taxon>Alphaproteobacteria</taxon>
        <taxon>Hyphomicrobiales</taxon>
        <taxon>Phyllobacteriaceae</taxon>
        <taxon>Mesorhizobium</taxon>
    </lineage>
</organism>
<reference evidence="1 2" key="1">
    <citation type="submission" date="2017-04" db="EMBL/GenBank/DDBJ databases">
        <authorList>
            <person name="Afonso C.L."/>
            <person name="Miller P.J."/>
            <person name="Scott M.A."/>
            <person name="Spackman E."/>
            <person name="Goraichik I."/>
            <person name="Dimitrov K.M."/>
            <person name="Suarez D.L."/>
            <person name="Swayne D.E."/>
        </authorList>
    </citation>
    <scope>NUCLEOTIDE SEQUENCE [LARGE SCALE GENOMIC DNA]</scope>
    <source>
        <strain evidence="1 2">B5P</strain>
    </source>
</reference>
<keyword evidence="2" id="KW-1185">Reference proteome</keyword>
<evidence type="ECO:0000313" key="1">
    <source>
        <dbReference type="EMBL" id="SMH43887.1"/>
    </source>
</evidence>
<dbReference type="Proteomes" id="UP000193083">
    <property type="component" value="Unassembled WGS sequence"/>
</dbReference>
<protein>
    <submittedName>
        <fullName evidence="1">Uncharacterized protein</fullName>
    </submittedName>
</protein>
<accession>A0A1X7P1X4</accession>
<gene>
    <name evidence="1" type="ORF">SAMN02982922_2974</name>
</gene>
<dbReference type="RefSeq" id="WP_085464863.1">
    <property type="nucleotide sequence ID" value="NZ_FXBL01000004.1"/>
</dbReference>
<sequence length="77" mass="8074">MSAAAVYIWYLVVAGPGGGMAVMPSAFETRDECVAAIEEYKKTPVETGWSLQCIPTASSFMGGEPYGDDAPAPPAEE</sequence>
<proteinExistence type="predicted"/>
<dbReference type="OrthoDB" id="8084056at2"/>
<evidence type="ECO:0000313" key="2">
    <source>
        <dbReference type="Proteomes" id="UP000193083"/>
    </source>
</evidence>